<feature type="compositionally biased region" description="Polar residues" evidence="6">
    <location>
        <begin position="613"/>
        <end position="625"/>
    </location>
</feature>
<gene>
    <name evidence="9" type="ORF">GSTENG00028496001</name>
</gene>
<dbReference type="PANTHER" id="PTHR13455">
    <property type="entry name" value="TRANSCRIPTIONAL REPRESSOR P66-RELATED"/>
    <property type="match status" value="1"/>
</dbReference>
<name>Q4RV60_TETNG</name>
<dbReference type="AlphaFoldDB" id="Q4RV60"/>
<protein>
    <submittedName>
        <fullName evidence="9">(spotted green pufferfish) hypothetical protein</fullName>
    </submittedName>
</protein>
<feature type="compositionally biased region" description="Low complexity" evidence="6">
    <location>
        <begin position="307"/>
        <end position="317"/>
    </location>
</feature>
<dbReference type="GO" id="GO:0016581">
    <property type="term" value="C:NuRD complex"/>
    <property type="evidence" value="ECO:0007669"/>
    <property type="project" value="TreeGrafter"/>
</dbReference>
<evidence type="ECO:0000259" key="8">
    <source>
        <dbReference type="Pfam" id="PF16563"/>
    </source>
</evidence>
<feature type="compositionally biased region" description="Basic and acidic residues" evidence="6">
    <location>
        <begin position="130"/>
        <end position="139"/>
    </location>
</feature>
<dbReference type="KEGG" id="tng:GSTEN00028496G001"/>
<feature type="compositionally biased region" description="Basic and acidic residues" evidence="6">
    <location>
        <begin position="32"/>
        <end position="41"/>
    </location>
</feature>
<evidence type="ECO:0000313" key="9">
    <source>
        <dbReference type="EMBL" id="CAG07722.1"/>
    </source>
</evidence>
<dbReference type="OrthoDB" id="8186989at2759"/>
<feature type="compositionally biased region" description="Acidic residues" evidence="6">
    <location>
        <begin position="75"/>
        <end position="88"/>
    </location>
</feature>
<keyword evidence="2" id="KW-0805">Transcription regulation</keyword>
<feature type="region of interest" description="Disordered" evidence="6">
    <location>
        <begin position="607"/>
        <end position="627"/>
    </location>
</feature>
<evidence type="ECO:0000256" key="2">
    <source>
        <dbReference type="ARBA" id="ARBA00023015"/>
    </source>
</evidence>
<feature type="region of interest" description="Disordered" evidence="6">
    <location>
        <begin position="1"/>
        <end position="189"/>
    </location>
</feature>
<dbReference type="InterPro" id="IPR040386">
    <property type="entry name" value="P66"/>
</dbReference>
<keyword evidence="4" id="KW-0804">Transcription</keyword>
<dbReference type="InterPro" id="IPR032346">
    <property type="entry name" value="P66_CC"/>
</dbReference>
<feature type="region of interest" description="Disordered" evidence="6">
    <location>
        <begin position="655"/>
        <end position="698"/>
    </location>
</feature>
<feature type="compositionally biased region" description="Basic and acidic residues" evidence="6">
    <location>
        <begin position="106"/>
        <end position="123"/>
    </location>
</feature>
<feature type="region of interest" description="Disordered" evidence="6">
    <location>
        <begin position="533"/>
        <end position="586"/>
    </location>
</feature>
<comment type="subcellular location">
    <subcellularLocation>
        <location evidence="1">Nucleus</location>
    </subcellularLocation>
</comment>
<evidence type="ECO:0000259" key="7">
    <source>
        <dbReference type="Pfam" id="PF00320"/>
    </source>
</evidence>
<feature type="compositionally biased region" description="Low complexity" evidence="6">
    <location>
        <begin position="665"/>
        <end position="675"/>
    </location>
</feature>
<reference evidence="9" key="1">
    <citation type="journal article" date="2004" name="Nature">
        <title>Genome duplication in the teleost fish Tetraodon nigroviridis reveals the early vertebrate proto-karyotype.</title>
        <authorList>
            <person name="Jaillon O."/>
            <person name="Aury J.-M."/>
            <person name="Brunet F."/>
            <person name="Petit J.-L."/>
            <person name="Stange-Thomann N."/>
            <person name="Mauceli E."/>
            <person name="Bouneau L."/>
            <person name="Fischer C."/>
            <person name="Ozouf-Costaz C."/>
            <person name="Bernot A."/>
            <person name="Nicaud S."/>
            <person name="Jaffe D."/>
            <person name="Fisher S."/>
            <person name="Lutfalla G."/>
            <person name="Dossat C."/>
            <person name="Segurens B."/>
            <person name="Dasilva C."/>
            <person name="Salanoubat M."/>
            <person name="Levy M."/>
            <person name="Boudet N."/>
            <person name="Castellano S."/>
            <person name="Anthouard V."/>
            <person name="Jubin C."/>
            <person name="Castelli V."/>
            <person name="Katinka M."/>
            <person name="Vacherie B."/>
            <person name="Biemont C."/>
            <person name="Skalli Z."/>
            <person name="Cattolico L."/>
            <person name="Poulain J."/>
            <person name="De Berardinis V."/>
            <person name="Cruaud C."/>
            <person name="Duprat S."/>
            <person name="Brottier P."/>
            <person name="Coutanceau J.-P."/>
            <person name="Gouzy J."/>
            <person name="Parra G."/>
            <person name="Lardier G."/>
            <person name="Chapple C."/>
            <person name="McKernan K.J."/>
            <person name="McEwan P."/>
            <person name="Bosak S."/>
            <person name="Kellis M."/>
            <person name="Volff J.-N."/>
            <person name="Guigo R."/>
            <person name="Zody M.C."/>
            <person name="Mesirov J."/>
            <person name="Lindblad-Toh K."/>
            <person name="Birren B."/>
            <person name="Nusbaum C."/>
            <person name="Kahn D."/>
            <person name="Robinson-Rechavi M."/>
            <person name="Laudet V."/>
            <person name="Schachter V."/>
            <person name="Quetier F."/>
            <person name="Saurin W."/>
            <person name="Scarpelli C."/>
            <person name="Wincker P."/>
            <person name="Lander E.S."/>
            <person name="Weissenbach J."/>
            <person name="Roest Crollius H."/>
        </authorList>
    </citation>
    <scope>NUCLEOTIDE SEQUENCE [LARGE SCALE GENOMIC DNA]</scope>
</reference>
<dbReference type="Pfam" id="PF00320">
    <property type="entry name" value="GATA"/>
    <property type="match status" value="1"/>
</dbReference>
<evidence type="ECO:0000256" key="1">
    <source>
        <dbReference type="ARBA" id="ARBA00004123"/>
    </source>
</evidence>
<dbReference type="PANTHER" id="PTHR13455:SF3">
    <property type="entry name" value="TRANSCRIPTIONAL REPRESSOR P66-ALPHA"/>
    <property type="match status" value="1"/>
</dbReference>
<keyword evidence="3" id="KW-0175">Coiled coil</keyword>
<feature type="compositionally biased region" description="Polar residues" evidence="6">
    <location>
        <begin position="161"/>
        <end position="173"/>
    </location>
</feature>
<proteinExistence type="predicted"/>
<dbReference type="GO" id="GO:0043565">
    <property type="term" value="F:sequence-specific DNA binding"/>
    <property type="evidence" value="ECO:0007669"/>
    <property type="project" value="InterPro"/>
</dbReference>
<feature type="compositionally biased region" description="Low complexity" evidence="6">
    <location>
        <begin position="533"/>
        <end position="569"/>
    </location>
</feature>
<dbReference type="EMBL" id="CAAE01014992">
    <property type="protein sequence ID" value="CAG07722.1"/>
    <property type="molecule type" value="Genomic_DNA"/>
</dbReference>
<feature type="domain" description="GATA-type" evidence="7">
    <location>
        <begin position="470"/>
        <end position="506"/>
    </location>
</feature>
<feature type="domain" description="Transcriptional repressor p66 coiled-coil MBD2-interaction" evidence="8">
    <location>
        <begin position="225"/>
        <end position="266"/>
    </location>
</feature>
<dbReference type="InterPro" id="IPR000679">
    <property type="entry name" value="Znf_GATA"/>
</dbReference>
<reference evidence="9" key="2">
    <citation type="submission" date="2004-02" db="EMBL/GenBank/DDBJ databases">
        <authorList>
            <consortium name="Genoscope"/>
            <consortium name="Whitehead Institute Centre for Genome Research"/>
        </authorList>
    </citation>
    <scope>NUCLEOTIDE SEQUENCE</scope>
</reference>
<evidence type="ECO:0000256" key="6">
    <source>
        <dbReference type="SAM" id="MobiDB-lite"/>
    </source>
</evidence>
<sequence>MSEEAVRQTRSQKRALERDAPPQAAEPPGSDSESKKPKLDPSEPTTDAQTKPETHPAAPGSDLSRTKETPKHEKDDDDDDDAMEEDKEEQGQLPPAARPASEEEELTQRWDTSEPGSDHRTDCDQSVNHVKTELGEDARSLPPAPEAGGEVKATIKVELQTGEQPVDMSTSRSNIKREKRPPSPEDDDVIILSDNDSPSPPMNGLSHFKELDTDLLMVTTRGLRSSPAEREQIIKQLKEELRIEEAKLVLLKKLRQSQIQRDNLQKVLTGRSSGTVIPPPLVRGGQQGSSKHGSQVIMPPLVRGAQQQQQLAASGASGPPPLLLGPRTSAPAGQGQRAIVQSGLIGIVSRVQSDLCVCSPLFHKASSSSLKGSSTGSSSSISVVSVNDSPASRQAAAKLALRKQLEKTLLEIPPPKPPAPEFSFLPSAANNEFIYLVGLEEVVQNLLDTIHRGKTGVALSKLTSRDPFICSQCNTDFTCRWRQDKAKGGLVLCEQCMSSNQKKALKAEHTNRLKGAFVKALQQEQEIERRIYQQTSSSVSHGSSPSSSLKAEQLVSQQLKQAQAQARASSLHHHQSSRGSNMVQHHSIKQVGTLCRDARTVRMQRRLKPPLNSPQSSQGQLSHGVSSVGVRGLPHTFSSSSQLQSAVAAAALVSRPGKHGHVSHHSVQSSKVSSSGFGGGRNIRGGSASSAAWKKQSNSNTGVTMAYVNPSLTGHKTSATVDARQREYLLDMIPSRSSLSQTANTWK</sequence>
<feature type="compositionally biased region" description="Basic and acidic residues" evidence="6">
    <location>
        <begin position="64"/>
        <end position="74"/>
    </location>
</feature>
<feature type="region of interest" description="Disordered" evidence="6">
    <location>
        <begin position="307"/>
        <end position="335"/>
    </location>
</feature>
<dbReference type="Pfam" id="PF16563">
    <property type="entry name" value="P66_CC"/>
    <property type="match status" value="1"/>
</dbReference>
<evidence type="ECO:0000256" key="5">
    <source>
        <dbReference type="ARBA" id="ARBA00023242"/>
    </source>
</evidence>
<dbReference type="Gene3D" id="6.10.250.1650">
    <property type="match status" value="1"/>
</dbReference>
<organism evidence="9">
    <name type="scientific">Tetraodon nigroviridis</name>
    <name type="common">Spotted green pufferfish</name>
    <name type="synonym">Chelonodon nigroviridis</name>
    <dbReference type="NCBI Taxonomy" id="99883"/>
    <lineage>
        <taxon>Eukaryota</taxon>
        <taxon>Metazoa</taxon>
        <taxon>Chordata</taxon>
        <taxon>Craniata</taxon>
        <taxon>Vertebrata</taxon>
        <taxon>Euteleostomi</taxon>
        <taxon>Actinopterygii</taxon>
        <taxon>Neopterygii</taxon>
        <taxon>Teleostei</taxon>
        <taxon>Neoteleostei</taxon>
        <taxon>Acanthomorphata</taxon>
        <taxon>Eupercaria</taxon>
        <taxon>Tetraodontiformes</taxon>
        <taxon>Tetradontoidea</taxon>
        <taxon>Tetraodontidae</taxon>
        <taxon>Tetraodon</taxon>
    </lineage>
</organism>
<accession>Q4RV60</accession>
<comment type="caution">
    <text evidence="9">The sequence shown here is derived from an EMBL/GenBank/DDBJ whole genome shotgun (WGS) entry which is preliminary data.</text>
</comment>
<evidence type="ECO:0000256" key="4">
    <source>
        <dbReference type="ARBA" id="ARBA00023163"/>
    </source>
</evidence>
<dbReference type="GO" id="GO:0000122">
    <property type="term" value="P:negative regulation of transcription by RNA polymerase II"/>
    <property type="evidence" value="ECO:0007669"/>
    <property type="project" value="InterPro"/>
</dbReference>
<feature type="region of interest" description="Disordered" evidence="6">
    <location>
        <begin position="270"/>
        <end position="295"/>
    </location>
</feature>
<keyword evidence="5" id="KW-0539">Nucleus</keyword>
<evidence type="ECO:0000256" key="3">
    <source>
        <dbReference type="ARBA" id="ARBA00023054"/>
    </source>
</evidence>